<evidence type="ECO:0000256" key="1">
    <source>
        <dbReference type="SAM" id="MobiDB-lite"/>
    </source>
</evidence>
<name>A0ABY8M4L3_9HYPH</name>
<sequence length="221" mass="25320">MSERTFPEQRIEAGGVTAVAYRIECSSCAAVGFYPQKRIGIRRPLHSIAEHFRGMKWSVGSGARKDLCPECARRRKPKKEKVMADMTAAAKPQADNPRAEKPREMTRDDRRIINDKLDEVYGKDCYKSPWCDAMVAKDLGVPRDWVAQVRDQFFGPEGSNPLFDEYLTARDEVERHWCDVKAAHDAVMKALDEFRPAYHAAHQSLESLRLLGRRIERELGR</sequence>
<evidence type="ECO:0000313" key="2">
    <source>
        <dbReference type="EMBL" id="WGI68651.1"/>
    </source>
</evidence>
<feature type="region of interest" description="Disordered" evidence="1">
    <location>
        <begin position="85"/>
        <end position="104"/>
    </location>
</feature>
<dbReference type="EMBL" id="CP123000">
    <property type="protein sequence ID" value="WGI68651.1"/>
    <property type="molecule type" value="Genomic_DNA"/>
</dbReference>
<dbReference type="Proteomes" id="UP001227095">
    <property type="component" value="Chromosome"/>
</dbReference>
<proteinExistence type="predicted"/>
<accession>A0ABY8M4L3</accession>
<evidence type="ECO:0000313" key="3">
    <source>
        <dbReference type="Proteomes" id="UP001227095"/>
    </source>
</evidence>
<protein>
    <submittedName>
        <fullName evidence="2">Uncharacterized protein</fullName>
    </submittedName>
</protein>
<gene>
    <name evidence="2" type="ORF">QEO92_00690</name>
</gene>
<keyword evidence="3" id="KW-1185">Reference proteome</keyword>
<dbReference type="RefSeq" id="WP_227701812.1">
    <property type="nucleotide sequence ID" value="NZ_CP123000.1"/>
</dbReference>
<reference evidence="2 3" key="1">
    <citation type="submission" date="2023-04" db="EMBL/GenBank/DDBJ databases">
        <title>Neorhizobium petrolearium OS53, complete genome.</title>
        <authorList>
            <person name="Yu T."/>
        </authorList>
    </citation>
    <scope>NUCLEOTIDE SEQUENCE [LARGE SCALE GENOMIC DNA]</scope>
    <source>
        <strain evidence="2 3">OS53</strain>
    </source>
</reference>
<organism evidence="2 3">
    <name type="scientific">Neorhizobium petrolearium</name>
    <dbReference type="NCBI Taxonomy" id="515361"/>
    <lineage>
        <taxon>Bacteria</taxon>
        <taxon>Pseudomonadati</taxon>
        <taxon>Pseudomonadota</taxon>
        <taxon>Alphaproteobacteria</taxon>
        <taxon>Hyphomicrobiales</taxon>
        <taxon>Rhizobiaceae</taxon>
        <taxon>Rhizobium/Agrobacterium group</taxon>
        <taxon>Neorhizobium</taxon>
    </lineage>
</organism>